<dbReference type="GO" id="GO:0004423">
    <property type="term" value="F:iduronate-2-sulfatase activity"/>
    <property type="evidence" value="ECO:0007669"/>
    <property type="project" value="InterPro"/>
</dbReference>
<evidence type="ECO:0000256" key="2">
    <source>
        <dbReference type="ARBA" id="ARBA00008779"/>
    </source>
</evidence>
<feature type="signal peptide" evidence="7">
    <location>
        <begin position="1"/>
        <end position="30"/>
    </location>
</feature>
<dbReference type="AlphaFoldDB" id="A0AAD9J1H8"/>
<dbReference type="InterPro" id="IPR000917">
    <property type="entry name" value="Sulfatase_N"/>
</dbReference>
<protein>
    <recommendedName>
        <fullName evidence="8">Sulfatase N-terminal domain-containing protein</fullName>
    </recommendedName>
</protein>
<dbReference type="GO" id="GO:0046872">
    <property type="term" value="F:metal ion binding"/>
    <property type="evidence" value="ECO:0007669"/>
    <property type="project" value="UniProtKB-KW"/>
</dbReference>
<dbReference type="CDD" id="cd16030">
    <property type="entry name" value="iduronate-2-sulfatase"/>
    <property type="match status" value="1"/>
</dbReference>
<gene>
    <name evidence="9" type="ORF">LSH36_771g00116</name>
</gene>
<keyword evidence="6" id="KW-0106">Calcium</keyword>
<evidence type="ECO:0000256" key="1">
    <source>
        <dbReference type="ARBA" id="ARBA00001913"/>
    </source>
</evidence>
<organism evidence="9 10">
    <name type="scientific">Paralvinella palmiformis</name>
    <dbReference type="NCBI Taxonomy" id="53620"/>
    <lineage>
        <taxon>Eukaryota</taxon>
        <taxon>Metazoa</taxon>
        <taxon>Spiralia</taxon>
        <taxon>Lophotrochozoa</taxon>
        <taxon>Annelida</taxon>
        <taxon>Polychaeta</taxon>
        <taxon>Sedentaria</taxon>
        <taxon>Canalipalpata</taxon>
        <taxon>Terebellida</taxon>
        <taxon>Terebelliformia</taxon>
        <taxon>Alvinellidae</taxon>
        <taxon>Paralvinella</taxon>
    </lineage>
</organism>
<keyword evidence="3" id="KW-0479">Metal-binding</keyword>
<comment type="caution">
    <text evidence="9">The sequence shown here is derived from an EMBL/GenBank/DDBJ whole genome shotgun (WGS) entry which is preliminary data.</text>
</comment>
<proteinExistence type="inferred from homology"/>
<feature type="chain" id="PRO_5042240594" description="Sulfatase N-terminal domain-containing protein" evidence="7">
    <location>
        <begin position="31"/>
        <end position="521"/>
    </location>
</feature>
<evidence type="ECO:0000256" key="3">
    <source>
        <dbReference type="ARBA" id="ARBA00022723"/>
    </source>
</evidence>
<comment type="cofactor">
    <cofactor evidence="1">
        <name>Ca(2+)</name>
        <dbReference type="ChEBI" id="CHEBI:29108"/>
    </cofactor>
</comment>
<dbReference type="InterPro" id="IPR017850">
    <property type="entry name" value="Alkaline_phosphatase_core_sf"/>
</dbReference>
<reference evidence="9" key="1">
    <citation type="journal article" date="2023" name="Mol. Biol. Evol.">
        <title>Third-Generation Sequencing Reveals the Adaptive Role of the Epigenome in Three Deep-Sea Polychaetes.</title>
        <authorList>
            <person name="Perez M."/>
            <person name="Aroh O."/>
            <person name="Sun Y."/>
            <person name="Lan Y."/>
            <person name="Juniper S.K."/>
            <person name="Young C.R."/>
            <person name="Angers B."/>
            <person name="Qian P.Y."/>
        </authorList>
    </citation>
    <scope>NUCLEOTIDE SEQUENCE</scope>
    <source>
        <strain evidence="9">P08H-3</strain>
    </source>
</reference>
<evidence type="ECO:0000256" key="7">
    <source>
        <dbReference type="SAM" id="SignalP"/>
    </source>
</evidence>
<dbReference type="EMBL" id="JAODUP010000771">
    <property type="protein sequence ID" value="KAK2144283.1"/>
    <property type="molecule type" value="Genomic_DNA"/>
</dbReference>
<evidence type="ECO:0000256" key="5">
    <source>
        <dbReference type="ARBA" id="ARBA00022801"/>
    </source>
</evidence>
<dbReference type="PANTHER" id="PTHR45953">
    <property type="entry name" value="IDURONATE 2-SULFATASE"/>
    <property type="match status" value="1"/>
</dbReference>
<sequence>MSTITRSPSPFFRCLLFFLLLMVCCRRISASPRKNVLFIVSDDMRPQLGAYSGPNFPSPIHPQMITRNLDRLASESLLLTRAYVQQATCSPSRTSFLTSRRPDTTHVYDLKSYFRKVGGNFTTLPQYFKKHGYESVGMGKVFHPREASGGDDPPSWTLPYYHPSNKPYWTTTKRSWYAATPHERKKRPLPDEQIVKHAVKMLRKLAPKAKSGQKPFFLAVGFYKPHLPFVFPEEFLAMYPPSEIHLPPNPYAPENMPSIAWCDYGELRDYDDIARLGLSGDINTTVPSNVTLDLRRAYYSAVSYIDSLVGTLLAELDHLGLAQSTIISFVGDHGWHLGENGEWTKHTNFEQATHAPMMIRIPGLTDHGIVSDQLVEFVDLYPTIVEAAMLGTLPVCPEESSHIEVCTEGTSLLPLISSNYTERKPYAFSQWPRNGTMGYTIRTSRYRYTEWPKFRSYPVYKPIWSALAGVELYDHQIDPEENRNVANATQYATICSKLKLLLHTGWRDQQNIQRLIFKYNV</sequence>
<dbReference type="GO" id="GO:0005737">
    <property type="term" value="C:cytoplasm"/>
    <property type="evidence" value="ECO:0007669"/>
    <property type="project" value="TreeGrafter"/>
</dbReference>
<keyword evidence="4 7" id="KW-0732">Signal</keyword>
<comment type="similarity">
    <text evidence="2">Belongs to the sulfatase family.</text>
</comment>
<keyword evidence="5" id="KW-0378">Hydrolase</keyword>
<evidence type="ECO:0000256" key="6">
    <source>
        <dbReference type="ARBA" id="ARBA00022837"/>
    </source>
</evidence>
<evidence type="ECO:0000256" key="4">
    <source>
        <dbReference type="ARBA" id="ARBA00022729"/>
    </source>
</evidence>
<evidence type="ECO:0000313" key="10">
    <source>
        <dbReference type="Proteomes" id="UP001208570"/>
    </source>
</evidence>
<dbReference type="PANTHER" id="PTHR45953:SF1">
    <property type="entry name" value="IDURONATE 2-SULFATASE"/>
    <property type="match status" value="1"/>
</dbReference>
<name>A0AAD9J1H8_9ANNE</name>
<keyword evidence="10" id="KW-1185">Reference proteome</keyword>
<accession>A0AAD9J1H8</accession>
<evidence type="ECO:0000313" key="9">
    <source>
        <dbReference type="EMBL" id="KAK2144283.1"/>
    </source>
</evidence>
<dbReference type="Gene3D" id="3.40.720.10">
    <property type="entry name" value="Alkaline Phosphatase, subunit A"/>
    <property type="match status" value="1"/>
</dbReference>
<feature type="domain" description="Sulfatase N-terminal" evidence="8">
    <location>
        <begin position="34"/>
        <end position="388"/>
    </location>
</feature>
<evidence type="ECO:0000259" key="8">
    <source>
        <dbReference type="Pfam" id="PF00884"/>
    </source>
</evidence>
<dbReference type="SUPFAM" id="SSF53649">
    <property type="entry name" value="Alkaline phosphatase-like"/>
    <property type="match status" value="1"/>
</dbReference>
<dbReference type="InterPro" id="IPR035874">
    <property type="entry name" value="IDS"/>
</dbReference>
<dbReference type="Proteomes" id="UP001208570">
    <property type="component" value="Unassembled WGS sequence"/>
</dbReference>
<dbReference type="Pfam" id="PF00884">
    <property type="entry name" value="Sulfatase"/>
    <property type="match status" value="1"/>
</dbReference>